<dbReference type="Proteomes" id="UP001642464">
    <property type="component" value="Unassembled WGS sequence"/>
</dbReference>
<sequence>MLGATVQSSHSGGRYDVILTHFEQDKEFWESWGVVDCMASVPDKSQKQAGLLWTEAYDSLKQDVCQHCKERREMGRAPIRVVMDMEAMSELPRSYPPIVPGRGKWGSPEGSTTAFARQCQDGQRLLERQKLFNDGKIDPRYQWLEDIISKYLKSPEATSDV</sequence>
<comment type="caution">
    <text evidence="1">The sequence shown here is derived from an EMBL/GenBank/DDBJ whole genome shotgun (WGS) entry which is preliminary data.</text>
</comment>
<protein>
    <submittedName>
        <fullName evidence="1">Uncharacterized protein</fullName>
    </submittedName>
</protein>
<proteinExistence type="predicted"/>
<organism evidence="1 2">
    <name type="scientific">Durusdinium trenchii</name>
    <dbReference type="NCBI Taxonomy" id="1381693"/>
    <lineage>
        <taxon>Eukaryota</taxon>
        <taxon>Sar</taxon>
        <taxon>Alveolata</taxon>
        <taxon>Dinophyceae</taxon>
        <taxon>Suessiales</taxon>
        <taxon>Symbiodiniaceae</taxon>
        <taxon>Durusdinium</taxon>
    </lineage>
</organism>
<gene>
    <name evidence="1" type="ORF">SCF082_LOCUS34827</name>
</gene>
<keyword evidence="2" id="KW-1185">Reference proteome</keyword>
<name>A0ABP0P0R6_9DINO</name>
<dbReference type="EMBL" id="CAXAMM010032391">
    <property type="protein sequence ID" value="CAK9069628.1"/>
    <property type="molecule type" value="Genomic_DNA"/>
</dbReference>
<evidence type="ECO:0000313" key="2">
    <source>
        <dbReference type="Proteomes" id="UP001642464"/>
    </source>
</evidence>
<evidence type="ECO:0000313" key="1">
    <source>
        <dbReference type="EMBL" id="CAK9069628.1"/>
    </source>
</evidence>
<accession>A0ABP0P0R6</accession>
<reference evidence="1 2" key="1">
    <citation type="submission" date="2024-02" db="EMBL/GenBank/DDBJ databases">
        <authorList>
            <person name="Chen Y."/>
            <person name="Shah S."/>
            <person name="Dougan E. K."/>
            <person name="Thang M."/>
            <person name="Chan C."/>
        </authorList>
    </citation>
    <scope>NUCLEOTIDE SEQUENCE [LARGE SCALE GENOMIC DNA]</scope>
</reference>